<evidence type="ECO:0000313" key="3">
    <source>
        <dbReference type="Proteomes" id="UP000005262"/>
    </source>
</evidence>
<reference evidence="2 3" key="1">
    <citation type="journal article" date="2012" name="J. Bacteriol.">
        <title>Complete genome sequences of Desulfosporosinus orientis DSM765T, Desulfosporosinus youngiae DSM17734T, Desulfosporosinus meridiei DSM13257T, and Desulfosporosinus acidiphilus DSM22704T.</title>
        <authorList>
            <person name="Pester M."/>
            <person name="Brambilla E."/>
            <person name="Alazard D."/>
            <person name="Rattei T."/>
            <person name="Weinmaier T."/>
            <person name="Han J."/>
            <person name="Lucas S."/>
            <person name="Lapidus A."/>
            <person name="Cheng J.F."/>
            <person name="Goodwin L."/>
            <person name="Pitluck S."/>
            <person name="Peters L."/>
            <person name="Ovchinnikova G."/>
            <person name="Teshima H."/>
            <person name="Detter J.C."/>
            <person name="Han C.S."/>
            <person name="Tapia R."/>
            <person name="Land M.L."/>
            <person name="Hauser L."/>
            <person name="Kyrpides N.C."/>
            <person name="Ivanova N.N."/>
            <person name="Pagani I."/>
            <person name="Huntmann M."/>
            <person name="Wei C.L."/>
            <person name="Davenport K.W."/>
            <person name="Daligault H."/>
            <person name="Chain P.S."/>
            <person name="Chen A."/>
            <person name="Mavromatis K."/>
            <person name="Markowitz V."/>
            <person name="Szeto E."/>
            <person name="Mikhailova N."/>
            <person name="Pati A."/>
            <person name="Wagner M."/>
            <person name="Woyke T."/>
            <person name="Ollivier B."/>
            <person name="Klenk H.P."/>
            <person name="Spring S."/>
            <person name="Loy A."/>
        </authorList>
    </citation>
    <scope>NUCLEOTIDE SEQUENCE [LARGE SCALE GENOMIC DNA]</scope>
    <source>
        <strain evidence="3">ATCC BAA-275 / DSM 13257 / NCIMB 13706 / S10</strain>
    </source>
</reference>
<gene>
    <name evidence="2" type="ordered locus">Desmer_0658</name>
</gene>
<keyword evidence="1" id="KW-0472">Membrane</keyword>
<proteinExistence type="predicted"/>
<dbReference type="STRING" id="768704.Desmer_0658"/>
<dbReference type="HOGENOM" id="CLU_1719399_0_0_9"/>
<evidence type="ECO:0000313" key="2">
    <source>
        <dbReference type="EMBL" id="AFQ42691.1"/>
    </source>
</evidence>
<evidence type="ECO:0000256" key="1">
    <source>
        <dbReference type="SAM" id="Phobius"/>
    </source>
</evidence>
<protein>
    <submittedName>
        <fullName evidence="2">Uncharacterized protein</fullName>
    </submittedName>
</protein>
<keyword evidence="1" id="KW-1133">Transmembrane helix</keyword>
<feature type="transmembrane region" description="Helical" evidence="1">
    <location>
        <begin position="121"/>
        <end position="142"/>
    </location>
</feature>
<reference evidence="3" key="2">
    <citation type="submission" date="2012-08" db="EMBL/GenBank/DDBJ databases">
        <title>Finished genome of Desulfosporosinus meridiei DSM 13257.</title>
        <authorList>
            <person name="Huntemann M."/>
            <person name="Wei C.-L."/>
            <person name="Han J."/>
            <person name="Detter J.C."/>
            <person name="Han C."/>
            <person name="Davenport K."/>
            <person name="Daligault H."/>
            <person name="Erkkila T."/>
            <person name="Gu W."/>
            <person name="Munk A.C.C."/>
            <person name="Teshima H."/>
            <person name="Xu Y."/>
            <person name="Chain P."/>
            <person name="Tapia R."/>
            <person name="Chen A."/>
            <person name="Krypides N."/>
            <person name="Mavromatis K."/>
            <person name="Markowitz V."/>
            <person name="Szeto E."/>
            <person name="Ivanova N."/>
            <person name="Mikhailova N."/>
            <person name="Ovchinnikova G."/>
            <person name="Pagani I."/>
            <person name="Pati A."/>
            <person name="Goodwin L."/>
            <person name="Peters L."/>
            <person name="Pitluck S."/>
            <person name="Woyke T."/>
            <person name="Pester M."/>
            <person name="Spring S."/>
            <person name="Ollivier B."/>
            <person name="Rattei T."/>
            <person name="Klenk H.-P."/>
            <person name="Wagner M."/>
            <person name="Loy A."/>
        </authorList>
    </citation>
    <scope>NUCLEOTIDE SEQUENCE [LARGE SCALE GENOMIC DNA]</scope>
    <source>
        <strain evidence="3">ATCC BAA-275 / DSM 13257 / NCIMB 13706 / S10</strain>
    </source>
</reference>
<sequence length="152" mass="17237">MEPNETVYLMFNLLSLRLPFPLTMLVLFSASGLVILDGINKLFQSSESNPSNEPERTKELSPTNLLPKMSIYFPVINGFTSIGFLTIDFRHIEMSVKQVLEPNETIFSLIRFIDLYSPYPMQLAVMVLAMGLFLTGHISNLIQEKVSNILLH</sequence>
<name>J7IVF2_DESMD</name>
<dbReference type="Proteomes" id="UP000005262">
    <property type="component" value="Chromosome"/>
</dbReference>
<keyword evidence="1" id="KW-0812">Transmembrane</keyword>
<feature type="transmembrane region" description="Helical" evidence="1">
    <location>
        <begin position="20"/>
        <end position="39"/>
    </location>
</feature>
<accession>J7IVF2</accession>
<dbReference type="EMBL" id="CP003629">
    <property type="protein sequence ID" value="AFQ42691.1"/>
    <property type="molecule type" value="Genomic_DNA"/>
</dbReference>
<dbReference type="KEGG" id="dmi:Desmer_0658"/>
<organism evidence="2 3">
    <name type="scientific">Desulfosporosinus meridiei (strain ATCC BAA-275 / DSM 13257 / KCTC 12902 / NCIMB 13706 / S10)</name>
    <dbReference type="NCBI Taxonomy" id="768704"/>
    <lineage>
        <taxon>Bacteria</taxon>
        <taxon>Bacillati</taxon>
        <taxon>Bacillota</taxon>
        <taxon>Clostridia</taxon>
        <taxon>Eubacteriales</taxon>
        <taxon>Desulfitobacteriaceae</taxon>
        <taxon>Desulfosporosinus</taxon>
    </lineage>
</organism>
<keyword evidence="3" id="KW-1185">Reference proteome</keyword>
<dbReference type="AlphaFoldDB" id="J7IVF2"/>